<proteinExistence type="predicted"/>
<reference evidence="1 2" key="1">
    <citation type="submission" date="2019-08" db="EMBL/GenBank/DDBJ databases">
        <title>Bradymonadales sp. TMQ4.</title>
        <authorList>
            <person name="Liang Q."/>
        </authorList>
    </citation>
    <scope>NUCLEOTIDE SEQUENCE [LARGE SCALE GENOMIC DNA]</scope>
    <source>
        <strain evidence="1 2">TMQ4</strain>
    </source>
</reference>
<protein>
    <recommendedName>
        <fullName evidence="3">Lipoprotein</fullName>
    </recommendedName>
</protein>
<dbReference type="RefSeq" id="WP_146982542.1">
    <property type="nucleotide sequence ID" value="NZ_VOSM01000009.1"/>
</dbReference>
<comment type="caution">
    <text evidence="1">The sequence shown here is derived from an EMBL/GenBank/DDBJ whole genome shotgun (WGS) entry which is preliminary data.</text>
</comment>
<keyword evidence="2" id="KW-1185">Reference proteome</keyword>
<gene>
    <name evidence="1" type="ORF">FRC98_16550</name>
</gene>
<organism evidence="1 2">
    <name type="scientific">Lujinxingia vulgaris</name>
    <dbReference type="NCBI Taxonomy" id="2600176"/>
    <lineage>
        <taxon>Bacteria</taxon>
        <taxon>Deltaproteobacteria</taxon>
        <taxon>Bradymonadales</taxon>
        <taxon>Lujinxingiaceae</taxon>
        <taxon>Lujinxingia</taxon>
    </lineage>
</organism>
<sequence length="460" mass="49739">MRHPNTQKKVAAALLVGGTLLAAGCGQEPRSVEGLGEPEEAQVTVYNRSHDVVPLNVQSLRGDLAVDCELVSGRMSEFLRNEHLTNSISIERLYSGQETRLYGSLSTRGSEGCQLSMLRTSDGRVEDVVVSWPFGLETKSFYRDVDAPADVPTGENTVVLRADYSETPLSERRAWRSRPCSGELSTCTEAEQNEALSPPPGAVYSWESVGEAVELSAWEASSIEEVALSAEVDEGSCSTGIAGPGLRWSYPPSGGEWQVLSVEPAMEAGCFDVWLKSDAEERDWQICGSERLANRLTPNSDLNPLFVQFFVDIAAPNGDGEVAYANISIDLERENQAGEVVEVETIDLVRGYSIPSHLALDYSARLSEGCQVGRESAACLQLSSPLTLGLQTETGLLNVVPGETVALGSETTRRVELVRGMHRVIVDQGCSEDLTGLPGVDRVGPYLELVYYSGVTSLEN</sequence>
<dbReference type="Proteomes" id="UP000321412">
    <property type="component" value="Unassembled WGS sequence"/>
</dbReference>
<evidence type="ECO:0008006" key="3">
    <source>
        <dbReference type="Google" id="ProtNLM"/>
    </source>
</evidence>
<evidence type="ECO:0000313" key="2">
    <source>
        <dbReference type="Proteomes" id="UP000321412"/>
    </source>
</evidence>
<dbReference type="AlphaFoldDB" id="A0A5C6XE75"/>
<dbReference type="EMBL" id="VOSM01000009">
    <property type="protein sequence ID" value="TXD35424.1"/>
    <property type="molecule type" value="Genomic_DNA"/>
</dbReference>
<name>A0A5C6XE75_9DELT</name>
<evidence type="ECO:0000313" key="1">
    <source>
        <dbReference type="EMBL" id="TXD35424.1"/>
    </source>
</evidence>
<dbReference type="OrthoDB" id="5487416at2"/>
<dbReference type="PROSITE" id="PS51257">
    <property type="entry name" value="PROKAR_LIPOPROTEIN"/>
    <property type="match status" value="1"/>
</dbReference>
<accession>A0A5C6XE75</accession>